<feature type="domain" description="Peptidase S1" evidence="6">
    <location>
        <begin position="1"/>
        <end position="78"/>
    </location>
</feature>
<evidence type="ECO:0000256" key="4">
    <source>
        <dbReference type="ARBA" id="ARBA00023157"/>
    </source>
</evidence>
<dbReference type="GO" id="GO:0005576">
    <property type="term" value="C:extracellular region"/>
    <property type="evidence" value="ECO:0007669"/>
    <property type="project" value="UniProtKB-SubCell"/>
</dbReference>
<dbReference type="InterPro" id="IPR026193">
    <property type="entry name" value="NDUFV3"/>
</dbReference>
<comment type="subcellular location">
    <subcellularLocation>
        <location evidence="1">Secreted</location>
    </subcellularLocation>
</comment>
<dbReference type="PROSITE" id="PS50240">
    <property type="entry name" value="TRYPSIN_DOM"/>
    <property type="match status" value="1"/>
</dbReference>
<dbReference type="AlphaFoldDB" id="A0A315V6U7"/>
<dbReference type="GO" id="GO:0042775">
    <property type="term" value="P:mitochondrial ATP synthesis coupled electron transport"/>
    <property type="evidence" value="ECO:0007669"/>
    <property type="project" value="TreeGrafter"/>
</dbReference>
<keyword evidence="8" id="KW-1185">Reference proteome</keyword>
<comment type="caution">
    <text evidence="7">The sequence shown here is derived from an EMBL/GenBank/DDBJ whole genome shotgun (WGS) entry which is preliminary data.</text>
</comment>
<dbReference type="GO" id="GO:0005739">
    <property type="term" value="C:mitochondrion"/>
    <property type="evidence" value="ECO:0007669"/>
    <property type="project" value="InterPro"/>
</dbReference>
<evidence type="ECO:0000256" key="3">
    <source>
        <dbReference type="ARBA" id="ARBA00022729"/>
    </source>
</evidence>
<sequence length="168" mass="18608">MCLTSSTEGSFKLKESVEKNGFRHACQGDSGGPLACEESSVWKLVGVTSWGIGCAERNKPGVYTRVTKALSWIRLQMENGHVCIVIIFATITRLIFAVACKHYLLHCQCGSIGESAAVPPEPEKSFDNSTYKNYQHHSYTSYTFADLDVEMAKYRLPQPSSGKLSPRH</sequence>
<keyword evidence="4" id="KW-1015">Disulfide bond</keyword>
<keyword evidence="5" id="KW-0325">Glycoprotein</keyword>
<dbReference type="Gene3D" id="2.40.10.10">
    <property type="entry name" value="Trypsin-like serine proteases"/>
    <property type="match status" value="1"/>
</dbReference>
<dbReference type="Pfam" id="PF00089">
    <property type="entry name" value="Trypsin"/>
    <property type="match status" value="1"/>
</dbReference>
<evidence type="ECO:0000256" key="1">
    <source>
        <dbReference type="ARBA" id="ARBA00004613"/>
    </source>
</evidence>
<evidence type="ECO:0000313" key="8">
    <source>
        <dbReference type="Proteomes" id="UP000250572"/>
    </source>
</evidence>
<evidence type="ECO:0000256" key="2">
    <source>
        <dbReference type="ARBA" id="ARBA00022525"/>
    </source>
</evidence>
<dbReference type="InterPro" id="IPR043504">
    <property type="entry name" value="Peptidase_S1_PA_chymotrypsin"/>
</dbReference>
<dbReference type="PANTHER" id="PTHR17117:SF3">
    <property type="entry name" value="NADH DEHYDROGENASE [UBIQUINONE] FLAVOPROTEIN 3, MITOCHONDRIAL"/>
    <property type="match status" value="1"/>
</dbReference>
<dbReference type="GO" id="GO:0045271">
    <property type="term" value="C:respiratory chain complex I"/>
    <property type="evidence" value="ECO:0007669"/>
    <property type="project" value="InterPro"/>
</dbReference>
<protein>
    <recommendedName>
        <fullName evidence="6">Peptidase S1 domain-containing protein</fullName>
    </recommendedName>
</protein>
<gene>
    <name evidence="7" type="ORF">CCH79_00018646</name>
</gene>
<keyword evidence="2" id="KW-0964">Secreted</keyword>
<dbReference type="InterPro" id="IPR001254">
    <property type="entry name" value="Trypsin_dom"/>
</dbReference>
<dbReference type="GO" id="GO:0006508">
    <property type="term" value="P:proteolysis"/>
    <property type="evidence" value="ECO:0007669"/>
    <property type="project" value="InterPro"/>
</dbReference>
<organism evidence="7 8">
    <name type="scientific">Gambusia affinis</name>
    <name type="common">Western mosquitofish</name>
    <name type="synonym">Heterandria affinis</name>
    <dbReference type="NCBI Taxonomy" id="33528"/>
    <lineage>
        <taxon>Eukaryota</taxon>
        <taxon>Metazoa</taxon>
        <taxon>Chordata</taxon>
        <taxon>Craniata</taxon>
        <taxon>Vertebrata</taxon>
        <taxon>Euteleostomi</taxon>
        <taxon>Actinopterygii</taxon>
        <taxon>Neopterygii</taxon>
        <taxon>Teleostei</taxon>
        <taxon>Neoteleostei</taxon>
        <taxon>Acanthomorphata</taxon>
        <taxon>Ovalentaria</taxon>
        <taxon>Atherinomorphae</taxon>
        <taxon>Cyprinodontiformes</taxon>
        <taxon>Poeciliidae</taxon>
        <taxon>Poeciliinae</taxon>
        <taxon>Gambusia</taxon>
    </lineage>
</organism>
<dbReference type="GO" id="GO:0004252">
    <property type="term" value="F:serine-type endopeptidase activity"/>
    <property type="evidence" value="ECO:0007669"/>
    <property type="project" value="InterPro"/>
</dbReference>
<accession>A0A315V6U7</accession>
<dbReference type="Proteomes" id="UP000250572">
    <property type="component" value="Unassembled WGS sequence"/>
</dbReference>
<dbReference type="InterPro" id="IPR009003">
    <property type="entry name" value="Peptidase_S1_PA"/>
</dbReference>
<evidence type="ECO:0000256" key="5">
    <source>
        <dbReference type="ARBA" id="ARBA00023180"/>
    </source>
</evidence>
<evidence type="ECO:0000259" key="6">
    <source>
        <dbReference type="PROSITE" id="PS50240"/>
    </source>
</evidence>
<dbReference type="FunFam" id="2.40.10.10:FF:000054">
    <property type="entry name" value="Complement C1r subcomponent"/>
    <property type="match status" value="1"/>
</dbReference>
<proteinExistence type="predicted"/>
<dbReference type="SUPFAM" id="SSF50494">
    <property type="entry name" value="Trypsin-like serine proteases"/>
    <property type="match status" value="1"/>
</dbReference>
<name>A0A315V6U7_GAMAF</name>
<dbReference type="Pfam" id="PF15880">
    <property type="entry name" value="NDUFV3"/>
    <property type="match status" value="1"/>
</dbReference>
<reference evidence="7 8" key="1">
    <citation type="journal article" date="2018" name="G3 (Bethesda)">
        <title>A High-Quality Reference Genome for the Invasive Mosquitofish Gambusia affinis Using a Chicago Library.</title>
        <authorList>
            <person name="Hoffberg S.L."/>
            <person name="Troendle N.J."/>
            <person name="Glenn T.C."/>
            <person name="Mahmud O."/>
            <person name="Louha S."/>
            <person name="Chalopin D."/>
            <person name="Bennetzen J.L."/>
            <person name="Mauricio R."/>
        </authorList>
    </citation>
    <scope>NUCLEOTIDE SEQUENCE [LARGE SCALE GENOMIC DNA]</scope>
    <source>
        <strain evidence="7">NE01/NJP1002.9</strain>
        <tissue evidence="7">Muscle</tissue>
    </source>
</reference>
<dbReference type="STRING" id="33528.ENSGAFP00000030493"/>
<keyword evidence="3" id="KW-0732">Signal</keyword>
<evidence type="ECO:0000313" key="7">
    <source>
        <dbReference type="EMBL" id="PWA19101.1"/>
    </source>
</evidence>
<dbReference type="PANTHER" id="PTHR17117">
    <property type="entry name" value="NADH-UBIQUINONE OXIDOREDUCTASE"/>
    <property type="match status" value="1"/>
</dbReference>
<dbReference type="EMBL" id="NHOQ01002267">
    <property type="protein sequence ID" value="PWA19101.1"/>
    <property type="molecule type" value="Genomic_DNA"/>
</dbReference>